<dbReference type="EMBL" id="CP142731">
    <property type="protein sequence ID" value="WUR03703.1"/>
    <property type="molecule type" value="Genomic_DNA"/>
</dbReference>
<sequence length="308" mass="36410">MFQAIIKKYTLMFPHLPIPIIKENKDHFNIFIFNIELKIKNPNELDHLLDQVQNKIKKMCDKKVENKSKKMCDEKKTKIMCDKKVENKSKILCDENKSKIVCDKNKTKKMCEKKQQPKIDKSEISFKEEPKLLESADIIVNSFIVHEKSAKSKMKNRNIQNNSYIPSFIEDPNDSKNNILNNSTELYSQKIAKYCSKKKIKFPEYVFEKSNGVYFCKATFMNENFESRYAYDKNTSKEDASKLIYSYIKYSRSEKENIKKTKLTVPEKKSPEETKKLKRKTENNVKLSGIFDFKENDDSFDLSNFYTF</sequence>
<proteinExistence type="predicted"/>
<protein>
    <recommendedName>
        <fullName evidence="3">DRBM domain-containing protein</fullName>
    </recommendedName>
</protein>
<evidence type="ECO:0000313" key="1">
    <source>
        <dbReference type="EMBL" id="WUR03703.1"/>
    </source>
</evidence>
<dbReference type="AlphaFoldDB" id="A0AAX4JCX1"/>
<accession>A0AAX4JCX1</accession>
<organism evidence="1 2">
    <name type="scientific">Vairimorpha necatrix</name>
    <dbReference type="NCBI Taxonomy" id="6039"/>
    <lineage>
        <taxon>Eukaryota</taxon>
        <taxon>Fungi</taxon>
        <taxon>Fungi incertae sedis</taxon>
        <taxon>Microsporidia</taxon>
        <taxon>Nosematidae</taxon>
        <taxon>Vairimorpha</taxon>
    </lineage>
</organism>
<dbReference type="RefSeq" id="XP_065329848.1">
    <property type="nucleotide sequence ID" value="XM_065473776.1"/>
</dbReference>
<gene>
    <name evidence="1" type="ORF">VNE69_06025</name>
</gene>
<keyword evidence="2" id="KW-1185">Reference proteome</keyword>
<dbReference type="KEGG" id="vnx:VNE69_06025"/>
<dbReference type="GeneID" id="90541522"/>
<dbReference type="Proteomes" id="UP001334084">
    <property type="component" value="Chromosome 6"/>
</dbReference>
<reference evidence="1" key="1">
    <citation type="journal article" date="2024" name="BMC Genomics">
        <title>Functional annotation of a divergent genome using sequence and structure-based similarity.</title>
        <authorList>
            <person name="Svedberg D."/>
            <person name="Winiger R.R."/>
            <person name="Berg A."/>
            <person name="Sharma H."/>
            <person name="Tellgren-Roth C."/>
            <person name="Debrunner-Vossbrinck B.A."/>
            <person name="Vossbrinck C.R."/>
            <person name="Barandun J."/>
        </authorList>
    </citation>
    <scope>NUCLEOTIDE SEQUENCE</scope>
    <source>
        <strain evidence="1">Illinois isolate</strain>
    </source>
</reference>
<evidence type="ECO:0008006" key="3">
    <source>
        <dbReference type="Google" id="ProtNLM"/>
    </source>
</evidence>
<dbReference type="SUPFAM" id="SSF54768">
    <property type="entry name" value="dsRNA-binding domain-like"/>
    <property type="match status" value="1"/>
</dbReference>
<evidence type="ECO:0000313" key="2">
    <source>
        <dbReference type="Proteomes" id="UP001334084"/>
    </source>
</evidence>
<name>A0AAX4JCX1_9MICR</name>